<name>A0A653K935_9GAMM</name>
<feature type="region of interest" description="Disordered" evidence="1">
    <location>
        <begin position="45"/>
        <end position="112"/>
    </location>
</feature>
<dbReference type="InterPro" id="IPR023296">
    <property type="entry name" value="Glyco_hydro_beta-prop_sf"/>
</dbReference>
<sequence>MCLDCKTYRSSSFLVISHSKILMKLKNSILIISLILVGCGGGGSSSPQIISQPHEEKPSTPVQPPEVPKEEEKPSKPVQPPEVPKEEEKPSKPVKPPEVPKEEEKPSIPVKPVPCNKTLNLSNLTDGGMKIMHSMDECGQFFPIPSGLLPSKLGNNITIEDLEKNTLNQRDKILIDTPYFVNDHVVHPIILDFQDKYVEKNKYWLGITPYHNTQDAYENPTVYESNNLKSFKLIARFKQPFSDVPKKINTDDKTYNSDINFGYDPFKGEVIMMWRTVNSLHGNKSNRLFDLRYVTTKDGVKWSEENILFSNHYKDPILSPSILYNTENNLWYLYYVGYRKNKTTIAYRTASNLGGMWSDAHFIDSPKNVEPWHLEARFVGKQTVLLINDNFLSRNLYFALSQDGENFKVSDKPLLIGKCLAPYKASFSPVYNENGSISFNVYWTSSAYKDNGSQIWQLFYDNIVVK</sequence>
<dbReference type="Gene3D" id="2.115.10.20">
    <property type="entry name" value="Glycosyl hydrolase domain, family 43"/>
    <property type="match status" value="1"/>
</dbReference>
<accession>A0A653K935</accession>
<dbReference type="Proteomes" id="UP000430404">
    <property type="component" value="Unassembled WGS sequence"/>
</dbReference>
<evidence type="ECO:0008006" key="4">
    <source>
        <dbReference type="Google" id="ProtNLM"/>
    </source>
</evidence>
<dbReference type="AlphaFoldDB" id="A0A653K935"/>
<organism evidence="2 3">
    <name type="scientific">Acinetobacter proteolyticus</name>
    <dbReference type="NCBI Taxonomy" id="1776741"/>
    <lineage>
        <taxon>Bacteria</taxon>
        <taxon>Pseudomonadati</taxon>
        <taxon>Pseudomonadota</taxon>
        <taxon>Gammaproteobacteria</taxon>
        <taxon>Moraxellales</taxon>
        <taxon>Moraxellaceae</taxon>
        <taxon>Acinetobacter</taxon>
    </lineage>
</organism>
<proteinExistence type="predicted"/>
<dbReference type="SUPFAM" id="SSF75005">
    <property type="entry name" value="Arabinanase/levansucrase/invertase"/>
    <property type="match status" value="1"/>
</dbReference>
<gene>
    <name evidence="2" type="ORF">ACI8B_300103</name>
</gene>
<protein>
    <recommendedName>
        <fullName evidence="4">DUF4185 domain-containing protein</fullName>
    </recommendedName>
</protein>
<reference evidence="2 3" key="1">
    <citation type="submission" date="2019-10" db="EMBL/GenBank/DDBJ databases">
        <authorList>
            <person name="Karimi E."/>
        </authorList>
    </citation>
    <scope>NUCLEOTIDE SEQUENCE [LARGE SCALE GENOMIC DNA]</scope>
    <source>
        <strain evidence="2">Acinetobacter sp. 8BE</strain>
    </source>
</reference>
<dbReference type="EMBL" id="CABWKZ010000024">
    <property type="protein sequence ID" value="VXA56972.1"/>
    <property type="molecule type" value="Genomic_DNA"/>
</dbReference>
<evidence type="ECO:0000313" key="3">
    <source>
        <dbReference type="Proteomes" id="UP000430404"/>
    </source>
</evidence>
<evidence type="ECO:0000313" key="2">
    <source>
        <dbReference type="EMBL" id="VXA56972.1"/>
    </source>
</evidence>
<evidence type="ECO:0000256" key="1">
    <source>
        <dbReference type="SAM" id="MobiDB-lite"/>
    </source>
</evidence>